<protein>
    <submittedName>
        <fullName evidence="1">Uncharacterized protein</fullName>
    </submittedName>
</protein>
<evidence type="ECO:0000313" key="1">
    <source>
        <dbReference type="EMBL" id="KAK9904437.1"/>
    </source>
</evidence>
<organism evidence="1 2">
    <name type="scientific">Rubus argutus</name>
    <name type="common">Southern blackberry</name>
    <dbReference type="NCBI Taxonomy" id="59490"/>
    <lineage>
        <taxon>Eukaryota</taxon>
        <taxon>Viridiplantae</taxon>
        <taxon>Streptophyta</taxon>
        <taxon>Embryophyta</taxon>
        <taxon>Tracheophyta</taxon>
        <taxon>Spermatophyta</taxon>
        <taxon>Magnoliopsida</taxon>
        <taxon>eudicotyledons</taxon>
        <taxon>Gunneridae</taxon>
        <taxon>Pentapetalae</taxon>
        <taxon>rosids</taxon>
        <taxon>fabids</taxon>
        <taxon>Rosales</taxon>
        <taxon>Rosaceae</taxon>
        <taxon>Rosoideae</taxon>
        <taxon>Rosoideae incertae sedis</taxon>
        <taxon>Rubus</taxon>
    </lineage>
</organism>
<reference evidence="1 2" key="1">
    <citation type="journal article" date="2023" name="G3 (Bethesda)">
        <title>A chromosome-length genome assembly and annotation of blackberry (Rubus argutus, cv. 'Hillquist').</title>
        <authorList>
            <person name="Bruna T."/>
            <person name="Aryal R."/>
            <person name="Dudchenko O."/>
            <person name="Sargent D.J."/>
            <person name="Mead D."/>
            <person name="Buti M."/>
            <person name="Cavallini A."/>
            <person name="Hytonen T."/>
            <person name="Andres J."/>
            <person name="Pham M."/>
            <person name="Weisz D."/>
            <person name="Mascagni F."/>
            <person name="Usai G."/>
            <person name="Natali L."/>
            <person name="Bassil N."/>
            <person name="Fernandez G.E."/>
            <person name="Lomsadze A."/>
            <person name="Armour M."/>
            <person name="Olukolu B."/>
            <person name="Poorten T."/>
            <person name="Britton C."/>
            <person name="Davik J."/>
            <person name="Ashrafi H."/>
            <person name="Aiden E.L."/>
            <person name="Borodovsky M."/>
            <person name="Worthington M."/>
        </authorList>
    </citation>
    <scope>NUCLEOTIDE SEQUENCE [LARGE SCALE GENOMIC DNA]</scope>
    <source>
        <strain evidence="1">PI 553951</strain>
    </source>
</reference>
<gene>
    <name evidence="1" type="ORF">M0R45_000662</name>
</gene>
<dbReference type="Proteomes" id="UP001457282">
    <property type="component" value="Unassembled WGS sequence"/>
</dbReference>
<name>A0AAW1VPZ0_RUBAR</name>
<proteinExistence type="predicted"/>
<comment type="caution">
    <text evidence="1">The sequence shown here is derived from an EMBL/GenBank/DDBJ whole genome shotgun (WGS) entry which is preliminary data.</text>
</comment>
<sequence>MGHGGRGKLGCSDGDVIEDWWAVVELICGLEIAAGIQGRRSTTVAVVVPAVSIDNLVSMKSSSQFFFQFMAVRLSSIQFSINSINKLLAI</sequence>
<keyword evidence="2" id="KW-1185">Reference proteome</keyword>
<accession>A0AAW1VPZ0</accession>
<evidence type="ECO:0000313" key="2">
    <source>
        <dbReference type="Proteomes" id="UP001457282"/>
    </source>
</evidence>
<dbReference type="EMBL" id="JBEDUW010000197">
    <property type="protein sequence ID" value="KAK9904437.1"/>
    <property type="molecule type" value="Genomic_DNA"/>
</dbReference>
<dbReference type="AlphaFoldDB" id="A0AAW1VPZ0"/>